<proteinExistence type="predicted"/>
<protein>
    <submittedName>
        <fullName evidence="1">Uncharacterized protein</fullName>
    </submittedName>
</protein>
<dbReference type="EMBL" id="JARJCW010000049">
    <property type="protein sequence ID" value="KAJ7203872.1"/>
    <property type="molecule type" value="Genomic_DNA"/>
</dbReference>
<sequence>MSESAPAAIALPSDLVPYRAQRLDHEAKFAAFLEYVNKAELVGTTARDVSAFAIQLVTQVNFGPLVSKQYFASAALADGGGGDDAGHAFVEVTEAQILAWNLKKANAYKNFRSATENRFFEMNLYLRDTTTRHHWRADIARPAAEIDI</sequence>
<organism evidence="1 2">
    <name type="scientific">Mycena pura</name>
    <dbReference type="NCBI Taxonomy" id="153505"/>
    <lineage>
        <taxon>Eukaryota</taxon>
        <taxon>Fungi</taxon>
        <taxon>Dikarya</taxon>
        <taxon>Basidiomycota</taxon>
        <taxon>Agaricomycotina</taxon>
        <taxon>Agaricomycetes</taxon>
        <taxon>Agaricomycetidae</taxon>
        <taxon>Agaricales</taxon>
        <taxon>Marasmiineae</taxon>
        <taxon>Mycenaceae</taxon>
        <taxon>Mycena</taxon>
    </lineage>
</organism>
<dbReference type="AlphaFoldDB" id="A0AAD6YBG4"/>
<name>A0AAD6YBG4_9AGAR</name>
<reference evidence="1" key="1">
    <citation type="submission" date="2023-03" db="EMBL/GenBank/DDBJ databases">
        <title>Massive genome expansion in bonnet fungi (Mycena s.s.) driven by repeated elements and novel gene families across ecological guilds.</title>
        <authorList>
            <consortium name="Lawrence Berkeley National Laboratory"/>
            <person name="Harder C.B."/>
            <person name="Miyauchi S."/>
            <person name="Viragh M."/>
            <person name="Kuo A."/>
            <person name="Thoen E."/>
            <person name="Andreopoulos B."/>
            <person name="Lu D."/>
            <person name="Skrede I."/>
            <person name="Drula E."/>
            <person name="Henrissat B."/>
            <person name="Morin E."/>
            <person name="Kohler A."/>
            <person name="Barry K."/>
            <person name="LaButti K."/>
            <person name="Morin E."/>
            <person name="Salamov A."/>
            <person name="Lipzen A."/>
            <person name="Mereny Z."/>
            <person name="Hegedus B."/>
            <person name="Baldrian P."/>
            <person name="Stursova M."/>
            <person name="Weitz H."/>
            <person name="Taylor A."/>
            <person name="Grigoriev I.V."/>
            <person name="Nagy L.G."/>
            <person name="Martin F."/>
            <person name="Kauserud H."/>
        </authorList>
    </citation>
    <scope>NUCLEOTIDE SEQUENCE</scope>
    <source>
        <strain evidence="1">9144</strain>
    </source>
</reference>
<gene>
    <name evidence="1" type="ORF">GGX14DRAFT_648114</name>
</gene>
<dbReference type="Proteomes" id="UP001219525">
    <property type="component" value="Unassembled WGS sequence"/>
</dbReference>
<accession>A0AAD6YBG4</accession>
<evidence type="ECO:0000313" key="2">
    <source>
        <dbReference type="Proteomes" id="UP001219525"/>
    </source>
</evidence>
<evidence type="ECO:0000313" key="1">
    <source>
        <dbReference type="EMBL" id="KAJ7203872.1"/>
    </source>
</evidence>
<keyword evidence="2" id="KW-1185">Reference proteome</keyword>
<comment type="caution">
    <text evidence="1">The sequence shown here is derived from an EMBL/GenBank/DDBJ whole genome shotgun (WGS) entry which is preliminary data.</text>
</comment>